<evidence type="ECO:0000259" key="8">
    <source>
        <dbReference type="PROSITE" id="PS51194"/>
    </source>
</evidence>
<proteinExistence type="predicted"/>
<dbReference type="CDD" id="cd18787">
    <property type="entry name" value="SF2_C_DEAD"/>
    <property type="match status" value="1"/>
</dbReference>
<evidence type="ECO:0000259" key="7">
    <source>
        <dbReference type="PROSITE" id="PS51192"/>
    </source>
</evidence>
<dbReference type="PROSITE" id="PS51194">
    <property type="entry name" value="HELICASE_CTER"/>
    <property type="match status" value="1"/>
</dbReference>
<sequence>MTQHEMAPKPNEGVADDKPLDEAERSLLNKLMHQKLVELNEGEVEISLKNDPKSPLYSTQTFEGLELKKPLIAAIYEMGFQQPSKIQEASLPLLLDPQCPSDLVAQSQSGTGKTAAFLLTMLHRLDPKLQIPQCLCVAPTFELALQIGEVAKKMAKYLETVKIKVLVKGEIPSPDTILTEQIIIGTPGKLADYLFKFKLIDAKNIICFVLDEADVMLSQKGYKDVSVKIHNEIILSNPKCQCLLFSATFTDLVYNFAESLIPNMAAITLRRRDQTLPNIRQLLIRCKTREEKYRAIVNIYNTLTIASSIIFTYTRSSATWLAEQLKKTGRKVGLLHGEMSADERSNMVKNFQNGEFRVLITTNVCSRGLDIPSVKLVVNYDPPVTFEENPQPDYDTYLHRIGRTGRFGKGGIAVNLVDSARAEGYVRKFEEYFNRPIETVAYDDFDRLDEIEEEGSCSKVAENASCSRGSCRHSFGCSWGKSHSCSIAWNTIHGDEGTSVSTCICNYI</sequence>
<comment type="caution">
    <text evidence="10">The sequence shown here is derived from an EMBL/GenBank/DDBJ whole genome shotgun (WGS) entry which is preliminary data.</text>
</comment>
<gene>
    <name evidence="10" type="ORF">BXYJ_LOCUS3535</name>
</gene>
<evidence type="ECO:0000256" key="4">
    <source>
        <dbReference type="ARBA" id="ARBA00022806"/>
    </source>
</evidence>
<dbReference type="EMBL" id="CAJFCV020000002">
    <property type="protein sequence ID" value="CAG9094929.1"/>
    <property type="molecule type" value="Genomic_DNA"/>
</dbReference>
<name>A0A811KDP1_BURXY</name>
<dbReference type="PROSITE" id="PS51192">
    <property type="entry name" value="HELICASE_ATP_BIND_1"/>
    <property type="match status" value="1"/>
</dbReference>
<keyword evidence="11" id="KW-1185">Reference proteome</keyword>
<dbReference type="InterPro" id="IPR011545">
    <property type="entry name" value="DEAD/DEAH_box_helicase_dom"/>
</dbReference>
<accession>A0A811KDP1</accession>
<protein>
    <recommendedName>
        <fullName evidence="1">RNA helicase</fullName>
        <ecNumber evidence="1">3.6.4.13</ecNumber>
    </recommendedName>
</protein>
<dbReference type="Proteomes" id="UP000659654">
    <property type="component" value="Unassembled WGS sequence"/>
</dbReference>
<evidence type="ECO:0000256" key="5">
    <source>
        <dbReference type="ARBA" id="ARBA00022840"/>
    </source>
</evidence>
<dbReference type="SUPFAM" id="SSF52540">
    <property type="entry name" value="P-loop containing nucleoside triphosphate hydrolases"/>
    <property type="match status" value="1"/>
</dbReference>
<keyword evidence="5" id="KW-0067">ATP-binding</keyword>
<dbReference type="Pfam" id="PF00270">
    <property type="entry name" value="DEAD"/>
    <property type="match status" value="1"/>
</dbReference>
<evidence type="ECO:0000313" key="11">
    <source>
        <dbReference type="Proteomes" id="UP000659654"/>
    </source>
</evidence>
<reference evidence="10" key="1">
    <citation type="submission" date="2020-09" db="EMBL/GenBank/DDBJ databases">
        <authorList>
            <person name="Kikuchi T."/>
        </authorList>
    </citation>
    <scope>NUCLEOTIDE SEQUENCE</scope>
    <source>
        <strain evidence="10">Ka4C1</strain>
    </source>
</reference>
<dbReference type="InterPro" id="IPR014014">
    <property type="entry name" value="RNA_helicase_DEAD_Q_motif"/>
</dbReference>
<organism evidence="10 11">
    <name type="scientific">Bursaphelenchus xylophilus</name>
    <name type="common">Pinewood nematode worm</name>
    <name type="synonym">Aphelenchoides xylophilus</name>
    <dbReference type="NCBI Taxonomy" id="6326"/>
    <lineage>
        <taxon>Eukaryota</taxon>
        <taxon>Metazoa</taxon>
        <taxon>Ecdysozoa</taxon>
        <taxon>Nematoda</taxon>
        <taxon>Chromadorea</taxon>
        <taxon>Rhabditida</taxon>
        <taxon>Tylenchina</taxon>
        <taxon>Tylenchomorpha</taxon>
        <taxon>Aphelenchoidea</taxon>
        <taxon>Aphelenchoididae</taxon>
        <taxon>Bursaphelenchus</taxon>
    </lineage>
</organism>
<dbReference type="InterPro" id="IPR014001">
    <property type="entry name" value="Helicase_ATP-bd"/>
</dbReference>
<feature type="domain" description="Helicase ATP-binding" evidence="7">
    <location>
        <begin position="94"/>
        <end position="267"/>
    </location>
</feature>
<dbReference type="InterPro" id="IPR001650">
    <property type="entry name" value="Helicase_C-like"/>
</dbReference>
<feature type="domain" description="DEAD-box RNA helicase Q" evidence="9">
    <location>
        <begin position="60"/>
        <end position="88"/>
    </location>
</feature>
<dbReference type="SMART" id="SM00487">
    <property type="entry name" value="DEXDc"/>
    <property type="match status" value="1"/>
</dbReference>
<dbReference type="AlphaFoldDB" id="A0A811KDP1"/>
<dbReference type="GO" id="GO:0003724">
    <property type="term" value="F:RNA helicase activity"/>
    <property type="evidence" value="ECO:0007669"/>
    <property type="project" value="UniProtKB-EC"/>
</dbReference>
<dbReference type="PROSITE" id="PS51195">
    <property type="entry name" value="Q_MOTIF"/>
    <property type="match status" value="1"/>
</dbReference>
<dbReference type="GO" id="GO:0005524">
    <property type="term" value="F:ATP binding"/>
    <property type="evidence" value="ECO:0007669"/>
    <property type="project" value="UniProtKB-KW"/>
</dbReference>
<evidence type="ECO:0000256" key="1">
    <source>
        <dbReference type="ARBA" id="ARBA00012552"/>
    </source>
</evidence>
<dbReference type="EMBL" id="CAJFDI010000002">
    <property type="protein sequence ID" value="CAD5214449.1"/>
    <property type="molecule type" value="Genomic_DNA"/>
</dbReference>
<evidence type="ECO:0000256" key="3">
    <source>
        <dbReference type="ARBA" id="ARBA00022801"/>
    </source>
</evidence>
<evidence type="ECO:0000259" key="9">
    <source>
        <dbReference type="PROSITE" id="PS51195"/>
    </source>
</evidence>
<evidence type="ECO:0000256" key="2">
    <source>
        <dbReference type="ARBA" id="ARBA00022741"/>
    </source>
</evidence>
<dbReference type="SMART" id="SM00490">
    <property type="entry name" value="HELICc"/>
    <property type="match status" value="1"/>
</dbReference>
<dbReference type="EC" id="3.6.4.13" evidence="1"/>
<dbReference type="Pfam" id="PF00271">
    <property type="entry name" value="Helicase_C"/>
    <property type="match status" value="1"/>
</dbReference>
<dbReference type="GO" id="GO:0016787">
    <property type="term" value="F:hydrolase activity"/>
    <property type="evidence" value="ECO:0007669"/>
    <property type="project" value="UniProtKB-KW"/>
</dbReference>
<dbReference type="InterPro" id="IPR027417">
    <property type="entry name" value="P-loop_NTPase"/>
</dbReference>
<feature type="domain" description="Helicase C-terminal" evidence="8">
    <location>
        <begin position="278"/>
        <end position="448"/>
    </location>
</feature>
<keyword evidence="2" id="KW-0547">Nucleotide-binding</keyword>
<dbReference type="Gene3D" id="3.40.50.300">
    <property type="entry name" value="P-loop containing nucleotide triphosphate hydrolases"/>
    <property type="match status" value="2"/>
</dbReference>
<keyword evidence="3" id="KW-0378">Hydrolase</keyword>
<dbReference type="OrthoDB" id="10265785at2759"/>
<dbReference type="PANTHER" id="PTHR47958">
    <property type="entry name" value="ATP-DEPENDENT RNA HELICASE DBP3"/>
    <property type="match status" value="1"/>
</dbReference>
<keyword evidence="4" id="KW-0347">Helicase</keyword>
<dbReference type="SMR" id="A0A811KDP1"/>
<dbReference type="CDD" id="cd17963">
    <property type="entry name" value="DEADc_DDX19_DDX25"/>
    <property type="match status" value="1"/>
</dbReference>
<dbReference type="Proteomes" id="UP000582659">
    <property type="component" value="Unassembled WGS sequence"/>
</dbReference>
<feature type="short sequence motif" description="Q motif" evidence="6">
    <location>
        <begin position="60"/>
        <end position="88"/>
    </location>
</feature>
<dbReference type="GO" id="GO:0003676">
    <property type="term" value="F:nucleic acid binding"/>
    <property type="evidence" value="ECO:0007669"/>
    <property type="project" value="InterPro"/>
</dbReference>
<evidence type="ECO:0000256" key="6">
    <source>
        <dbReference type="PROSITE-ProRule" id="PRU00552"/>
    </source>
</evidence>
<evidence type="ECO:0000313" key="10">
    <source>
        <dbReference type="EMBL" id="CAD5214449.1"/>
    </source>
</evidence>